<comment type="subcellular location">
    <subcellularLocation>
        <location evidence="1">Membrane</location>
        <topology evidence="1">Multi-pass membrane protein</topology>
    </subcellularLocation>
</comment>
<dbReference type="EMBL" id="AGSI01000003">
    <property type="protein sequence ID" value="EIE25889.1"/>
    <property type="molecule type" value="Genomic_DNA"/>
</dbReference>
<evidence type="ECO:0000256" key="2">
    <source>
        <dbReference type="ARBA" id="ARBA00006375"/>
    </source>
</evidence>
<keyword evidence="7" id="KW-0472">Membrane</keyword>
<keyword evidence="3" id="KW-0813">Transport</keyword>
<gene>
    <name evidence="9" type="ORF">COCSUDRAFT_60899</name>
</gene>
<dbReference type="eggNOG" id="KOG0760">
    <property type="taxonomic scope" value="Eukaryota"/>
</dbReference>
<evidence type="ECO:0000256" key="7">
    <source>
        <dbReference type="ARBA" id="ARBA00023136"/>
    </source>
</evidence>
<evidence type="ECO:0000313" key="9">
    <source>
        <dbReference type="EMBL" id="EIE25889.1"/>
    </source>
</evidence>
<protein>
    <submittedName>
        <fullName evidence="9">Mitochondrial carrier</fullName>
    </submittedName>
</protein>
<comment type="caution">
    <text evidence="9">The sequence shown here is derived from an EMBL/GenBank/DDBJ whole genome shotgun (WGS) entry which is preliminary data.</text>
</comment>
<dbReference type="AlphaFoldDB" id="I0Z5H0"/>
<name>I0Z5H0_COCSC</name>
<dbReference type="InterPro" id="IPR018108">
    <property type="entry name" value="MCP_transmembrane"/>
</dbReference>
<evidence type="ECO:0000256" key="1">
    <source>
        <dbReference type="ARBA" id="ARBA00004141"/>
    </source>
</evidence>
<accession>I0Z5H0</accession>
<evidence type="ECO:0000256" key="5">
    <source>
        <dbReference type="ARBA" id="ARBA00022737"/>
    </source>
</evidence>
<evidence type="ECO:0000256" key="8">
    <source>
        <dbReference type="SAM" id="SignalP"/>
    </source>
</evidence>
<keyword evidence="4" id="KW-0812">Transmembrane</keyword>
<keyword evidence="6" id="KW-1133">Transmembrane helix</keyword>
<dbReference type="RefSeq" id="XP_005650433.1">
    <property type="nucleotide sequence ID" value="XM_005650376.1"/>
</dbReference>
<reference evidence="9 10" key="1">
    <citation type="journal article" date="2012" name="Genome Biol.">
        <title>The genome of the polar eukaryotic microalga coccomyxa subellipsoidea reveals traits of cold adaptation.</title>
        <authorList>
            <person name="Blanc G."/>
            <person name="Agarkova I."/>
            <person name="Grimwood J."/>
            <person name="Kuo A."/>
            <person name="Brueggeman A."/>
            <person name="Dunigan D."/>
            <person name="Gurnon J."/>
            <person name="Ladunga I."/>
            <person name="Lindquist E."/>
            <person name="Lucas S."/>
            <person name="Pangilinan J."/>
            <person name="Proschold T."/>
            <person name="Salamov A."/>
            <person name="Schmutz J."/>
            <person name="Weeks D."/>
            <person name="Yamada T."/>
            <person name="Claverie J.M."/>
            <person name="Grigoriev I."/>
            <person name="Van Etten J."/>
            <person name="Lomsadze A."/>
            <person name="Borodovsky M."/>
        </authorList>
    </citation>
    <scope>NUCLEOTIDE SEQUENCE [LARGE SCALE GENOMIC DNA]</scope>
    <source>
        <strain evidence="9 10">C-169</strain>
    </source>
</reference>
<keyword evidence="5" id="KW-0677">Repeat</keyword>
<evidence type="ECO:0000256" key="4">
    <source>
        <dbReference type="ARBA" id="ARBA00022692"/>
    </source>
</evidence>
<dbReference type="Pfam" id="PF00153">
    <property type="entry name" value="Mito_carr"/>
    <property type="match status" value="3"/>
</dbReference>
<dbReference type="PANTHER" id="PTHR45667">
    <property type="entry name" value="S-ADENOSYLMETHIONINE MITOCHONDRIAL CARRIER PROTEIN"/>
    <property type="match status" value="1"/>
</dbReference>
<dbReference type="GeneID" id="17043893"/>
<dbReference type="KEGG" id="csl:COCSUDRAFT_60899"/>
<feature type="signal peptide" evidence="8">
    <location>
        <begin position="1"/>
        <end position="25"/>
    </location>
</feature>
<sequence>MHRGLLTLSAVGAATLLSQPAWKTAQYIRRQQKKLNRYTGKRFLNPLAANAICGAVGEIAQIIAMYPVDTLKVQCQAQGSCVRGVLSGLRARHLGPLQTLRSMYAGCGSAATCSAFIGAAYLSPTGMALAAACVSSMVGSIFEAPMEMFKHRTQAGLIQGRMLNNMSAALRKNGIGALYSGYLAFILKSLPYDVAELVTYSELSRLQGPLQRIPQGCRDVLSGACAGAAAVVASMPADCVKMRIELSGVTPRAGLLPSLALFLGTARAMVRQGGPGALFVGMAPRLADKVPGTIVYWLAVEGCRRALAPYMHLDSEVEMDTLDEISESGTLQIAC</sequence>
<proteinExistence type="inferred from homology"/>
<keyword evidence="10" id="KW-1185">Reference proteome</keyword>
<organism evidence="9 10">
    <name type="scientific">Coccomyxa subellipsoidea (strain C-169)</name>
    <name type="common">Green microalga</name>
    <dbReference type="NCBI Taxonomy" id="574566"/>
    <lineage>
        <taxon>Eukaryota</taxon>
        <taxon>Viridiplantae</taxon>
        <taxon>Chlorophyta</taxon>
        <taxon>core chlorophytes</taxon>
        <taxon>Trebouxiophyceae</taxon>
        <taxon>Trebouxiophyceae incertae sedis</taxon>
        <taxon>Coccomyxaceae</taxon>
        <taxon>Coccomyxa</taxon>
        <taxon>Coccomyxa subellipsoidea</taxon>
    </lineage>
</organism>
<dbReference type="Proteomes" id="UP000007264">
    <property type="component" value="Unassembled WGS sequence"/>
</dbReference>
<feature type="chain" id="PRO_5003637523" evidence="8">
    <location>
        <begin position="26"/>
        <end position="335"/>
    </location>
</feature>
<evidence type="ECO:0000256" key="3">
    <source>
        <dbReference type="ARBA" id="ARBA00022448"/>
    </source>
</evidence>
<dbReference type="OrthoDB" id="1747031at2759"/>
<comment type="similarity">
    <text evidence="2">Belongs to the mitochondrial carrier (TC 2.A.29) family.</text>
</comment>
<evidence type="ECO:0000313" key="10">
    <source>
        <dbReference type="Proteomes" id="UP000007264"/>
    </source>
</evidence>
<dbReference type="Gene3D" id="1.50.40.10">
    <property type="entry name" value="Mitochondrial carrier domain"/>
    <property type="match status" value="2"/>
</dbReference>
<dbReference type="GO" id="GO:0016020">
    <property type="term" value="C:membrane"/>
    <property type="evidence" value="ECO:0007669"/>
    <property type="project" value="UniProtKB-SubCell"/>
</dbReference>
<dbReference type="SUPFAM" id="SSF103506">
    <property type="entry name" value="Mitochondrial carrier"/>
    <property type="match status" value="1"/>
</dbReference>
<keyword evidence="8" id="KW-0732">Signal</keyword>
<dbReference type="InterPro" id="IPR023395">
    <property type="entry name" value="MCP_dom_sf"/>
</dbReference>
<evidence type="ECO:0000256" key="6">
    <source>
        <dbReference type="ARBA" id="ARBA00022989"/>
    </source>
</evidence>